<keyword evidence="3 8" id="KW-1133">Transmembrane helix</keyword>
<dbReference type="Gene3D" id="1.10.287.950">
    <property type="entry name" value="Methyl-accepting chemotaxis protein"/>
    <property type="match status" value="1"/>
</dbReference>
<dbReference type="STRING" id="634436.SAMN05216361_2681"/>
<keyword evidence="4 8" id="KW-0472">Membrane</keyword>
<protein>
    <submittedName>
        <fullName evidence="10">Methyl-accepting chemotaxis protein</fullName>
    </submittedName>
</protein>
<evidence type="ECO:0000256" key="5">
    <source>
        <dbReference type="ARBA" id="ARBA00023224"/>
    </source>
</evidence>
<dbReference type="RefSeq" id="WP_073323262.1">
    <property type="nucleotide sequence ID" value="NZ_FQWD01000004.1"/>
</dbReference>
<dbReference type="AlphaFoldDB" id="A0A1M5LKX7"/>
<dbReference type="InterPro" id="IPR004089">
    <property type="entry name" value="MCPsignal_dom"/>
</dbReference>
<keyword evidence="2 8" id="KW-0812">Transmembrane</keyword>
<dbReference type="PANTHER" id="PTHR32089">
    <property type="entry name" value="METHYL-ACCEPTING CHEMOTAXIS PROTEIN MCPB"/>
    <property type="match status" value="1"/>
</dbReference>
<evidence type="ECO:0000256" key="8">
    <source>
        <dbReference type="SAM" id="Phobius"/>
    </source>
</evidence>
<comment type="subcellular location">
    <subcellularLocation>
        <location evidence="1">Membrane</location>
        <topology evidence="1">Multi-pass membrane protein</topology>
    </subcellularLocation>
</comment>
<evidence type="ECO:0000256" key="2">
    <source>
        <dbReference type="ARBA" id="ARBA00022692"/>
    </source>
</evidence>
<feature type="domain" description="Methyl-accepting transducer" evidence="9">
    <location>
        <begin position="140"/>
        <end position="345"/>
    </location>
</feature>
<dbReference type="PANTHER" id="PTHR32089:SF119">
    <property type="entry name" value="METHYL-ACCEPTING CHEMOTAXIS PROTEIN CTPL"/>
    <property type="match status" value="1"/>
</dbReference>
<proteinExistence type="predicted"/>
<reference evidence="11" key="1">
    <citation type="submission" date="2016-11" db="EMBL/GenBank/DDBJ databases">
        <authorList>
            <person name="Varghese N."/>
            <person name="Submissions S."/>
        </authorList>
    </citation>
    <scope>NUCLEOTIDE SEQUENCE [LARGE SCALE GENOMIC DNA]</scope>
    <source>
        <strain evidence="11">CGMCC 1.8995</strain>
    </source>
</reference>
<keyword evidence="5 6" id="KW-0807">Transducer</keyword>
<keyword evidence="7" id="KW-0175">Coiled coil</keyword>
<keyword evidence="11" id="KW-1185">Reference proteome</keyword>
<dbReference type="GO" id="GO:0007165">
    <property type="term" value="P:signal transduction"/>
    <property type="evidence" value="ECO:0007669"/>
    <property type="project" value="UniProtKB-KW"/>
</dbReference>
<accession>A0A1M5LKX7</accession>
<evidence type="ECO:0000313" key="11">
    <source>
        <dbReference type="Proteomes" id="UP000184520"/>
    </source>
</evidence>
<sequence>MQDLTQKYHQYMTRLQPLWGKVKSTVIAYQCALVGTGAVAVGWGLTSLVSQWVVLAPEWVALTASLLTSGTWLVWSGLVSQKQKQAIKDEVAAASAYLDMTSEQLHKTHTQVEDYAAILNGQIDGISNITEDASMELMRALYDIESAIQDGIDGIQSSEKDSAEIQQASSREIQAVNERLEEITQLISSQREQDEAHNKAIQEVLQEIDKLKELTELVKNIAFQTNLLALNAAIEAARAGEYGRGFAVVAEQVRTLSSQSSEAAERIETGIKSALSTAKVHGEKLMNTSNSTETCEMLTSFSESLANVTEHYRKLEAFCPQMLACFTGSAKTVAAKVSGAIGKIQFQDIIRQRAEHVKFEHQALVDLFGQFSSYIDQRKTFDDTFNLSTAEMFEKYVMEDQRKIHFDLSSKHEVTEPSPAEAAREPKIELF</sequence>
<evidence type="ECO:0000256" key="1">
    <source>
        <dbReference type="ARBA" id="ARBA00004141"/>
    </source>
</evidence>
<feature type="transmembrane region" description="Helical" evidence="8">
    <location>
        <begin position="26"/>
        <end position="53"/>
    </location>
</feature>
<dbReference type="Proteomes" id="UP000184520">
    <property type="component" value="Unassembled WGS sequence"/>
</dbReference>
<evidence type="ECO:0000256" key="6">
    <source>
        <dbReference type="PROSITE-ProRule" id="PRU00284"/>
    </source>
</evidence>
<dbReference type="SUPFAM" id="SSF58104">
    <property type="entry name" value="Methyl-accepting chemotaxis protein (MCP) signaling domain"/>
    <property type="match status" value="1"/>
</dbReference>
<name>A0A1M5LKX7_9ALTE</name>
<evidence type="ECO:0000256" key="7">
    <source>
        <dbReference type="SAM" id="Coils"/>
    </source>
</evidence>
<feature type="transmembrane region" description="Helical" evidence="8">
    <location>
        <begin position="59"/>
        <end position="78"/>
    </location>
</feature>
<gene>
    <name evidence="10" type="ORF">SAMN05216361_2681</name>
</gene>
<dbReference type="PROSITE" id="PS50111">
    <property type="entry name" value="CHEMOTAXIS_TRANSDUC_2"/>
    <property type="match status" value="1"/>
</dbReference>
<feature type="coiled-coil region" evidence="7">
    <location>
        <begin position="173"/>
        <end position="214"/>
    </location>
</feature>
<dbReference type="GO" id="GO:0016020">
    <property type="term" value="C:membrane"/>
    <property type="evidence" value="ECO:0007669"/>
    <property type="project" value="UniProtKB-SubCell"/>
</dbReference>
<organism evidence="10 11">
    <name type="scientific">Marisediminitalea aggregata</name>
    <dbReference type="NCBI Taxonomy" id="634436"/>
    <lineage>
        <taxon>Bacteria</taxon>
        <taxon>Pseudomonadati</taxon>
        <taxon>Pseudomonadota</taxon>
        <taxon>Gammaproteobacteria</taxon>
        <taxon>Alteromonadales</taxon>
        <taxon>Alteromonadaceae</taxon>
        <taxon>Marisediminitalea</taxon>
    </lineage>
</organism>
<evidence type="ECO:0000259" key="9">
    <source>
        <dbReference type="PROSITE" id="PS50111"/>
    </source>
</evidence>
<dbReference type="GO" id="GO:0006935">
    <property type="term" value="P:chemotaxis"/>
    <property type="evidence" value="ECO:0007669"/>
    <property type="project" value="UniProtKB-ARBA"/>
</dbReference>
<evidence type="ECO:0000256" key="4">
    <source>
        <dbReference type="ARBA" id="ARBA00023136"/>
    </source>
</evidence>
<evidence type="ECO:0000313" key="10">
    <source>
        <dbReference type="EMBL" id="SHG65013.1"/>
    </source>
</evidence>
<dbReference type="SMART" id="SM00283">
    <property type="entry name" value="MA"/>
    <property type="match status" value="1"/>
</dbReference>
<dbReference type="Pfam" id="PF00015">
    <property type="entry name" value="MCPsignal"/>
    <property type="match status" value="1"/>
</dbReference>
<evidence type="ECO:0000256" key="3">
    <source>
        <dbReference type="ARBA" id="ARBA00022989"/>
    </source>
</evidence>
<dbReference type="EMBL" id="FQWD01000004">
    <property type="protein sequence ID" value="SHG65013.1"/>
    <property type="molecule type" value="Genomic_DNA"/>
</dbReference>